<comment type="caution">
    <text evidence="1">The sequence shown here is derived from an EMBL/GenBank/DDBJ whole genome shotgun (WGS) entry which is preliminary data.</text>
</comment>
<name>A0ABS7SV28_9BURK</name>
<dbReference type="RefSeq" id="WP_223470527.1">
    <property type="nucleotide sequence ID" value="NZ_JAFBIL020000009.1"/>
</dbReference>
<sequence length="213" mass="24419">MQIRFAIPAETRRPGKSHRYDVFGPKIGRSLTFFHPRALDRWIDLERDPAVTWYCERPVRINDGKFKRLVDFYAIRQEKEELSFILKPGEDPDCSPQELFGPGFVQWCHQSEIAVHLVDSEPASSNRQIMTNNWGHVLRELSAFGRYVPTQLTDSVLLELSKPRTLDELQLHYPKVDPILLKVASFSLLHRGLASCAGIEQQPFSSSLPFSAL</sequence>
<dbReference type="EMBL" id="JAFBIL020000009">
    <property type="protein sequence ID" value="MBZ2209813.1"/>
    <property type="molecule type" value="Genomic_DNA"/>
</dbReference>
<proteinExistence type="predicted"/>
<evidence type="ECO:0000313" key="2">
    <source>
        <dbReference type="Proteomes" id="UP000809349"/>
    </source>
</evidence>
<accession>A0ABS7SV28</accession>
<protein>
    <recommendedName>
        <fullName evidence="3">TnsA endonuclease N-terminal domain-containing protein</fullName>
    </recommendedName>
</protein>
<reference evidence="1 2" key="2">
    <citation type="submission" date="2021-08" db="EMBL/GenBank/DDBJ databases">
        <title>Massilia sp. R798.</title>
        <authorList>
            <person name="Baek J.H."/>
            <person name="Jung H.S."/>
            <person name="Kim K.R."/>
            <person name="Jeon C.O."/>
        </authorList>
    </citation>
    <scope>NUCLEOTIDE SEQUENCE [LARGE SCALE GENOMIC DNA]</scope>
    <source>
        <strain evidence="1 2">R798</strain>
    </source>
</reference>
<reference evidence="1 2" key="1">
    <citation type="submission" date="2021-01" db="EMBL/GenBank/DDBJ databases">
        <authorList>
            <person name="Ruan W."/>
            <person name="Khan S.A."/>
            <person name="Jeon C.O."/>
        </authorList>
    </citation>
    <scope>NUCLEOTIDE SEQUENCE [LARGE SCALE GENOMIC DNA]</scope>
    <source>
        <strain evidence="1 2">R798</strain>
    </source>
</reference>
<gene>
    <name evidence="1" type="ORF">I4X03_021315</name>
</gene>
<keyword evidence="2" id="KW-1185">Reference proteome</keyword>
<dbReference type="Proteomes" id="UP000809349">
    <property type="component" value="Unassembled WGS sequence"/>
</dbReference>
<organism evidence="1 2">
    <name type="scientific">Massilia soli</name>
    <dbReference type="NCBI Taxonomy" id="2792854"/>
    <lineage>
        <taxon>Bacteria</taxon>
        <taxon>Pseudomonadati</taxon>
        <taxon>Pseudomonadota</taxon>
        <taxon>Betaproteobacteria</taxon>
        <taxon>Burkholderiales</taxon>
        <taxon>Oxalobacteraceae</taxon>
        <taxon>Telluria group</taxon>
        <taxon>Massilia</taxon>
    </lineage>
</organism>
<evidence type="ECO:0008006" key="3">
    <source>
        <dbReference type="Google" id="ProtNLM"/>
    </source>
</evidence>
<evidence type="ECO:0000313" key="1">
    <source>
        <dbReference type="EMBL" id="MBZ2209813.1"/>
    </source>
</evidence>